<dbReference type="EMBL" id="JARBHB010000003">
    <property type="protein sequence ID" value="KAJ8888979.1"/>
    <property type="molecule type" value="Genomic_DNA"/>
</dbReference>
<feature type="region of interest" description="Disordered" evidence="1">
    <location>
        <begin position="325"/>
        <end position="357"/>
    </location>
</feature>
<name>A0ABQ9HX82_9NEOP</name>
<sequence>MCDSSRNIFLGNLQFPRSCIPTPRRINLASLSLIDCQDLVVQDSVWLQLFASSKTSKSVSLRQDLQQPVAFVRPSYVTPPPNSLYLSLSLTDDEPSHSRVLPPDGGIEAQDSRELRSRGETKEDCTTTAFQTWAKGALLVRSCPHYAIGGKTSTTRRCRDISLGLSNLEERPGATPKGRISVLWRIGDCCLNEFLSYFDTRSANKQPLLTLTYLEFVVSYYVQALSARCVSPMFAYVIYNMFTLWYTMTCGAKLILREIHILEVLAEEKVDYTTTVMNFSLESSPIFNSRKSVLLGIVRIPPASSAVIKGWGKWQIPEKAREPVGSSGTILTCKNPGLTPPGFEPGSPMCEASKSNHYTTTGHQRECSRYHAALWPPLTADLNARGREQESSGGERPGRSGSGRVEEPADGPPASLAHIKGADDNVDGRGDDVERQHHVVPHVRHTLVWLLVDVEGGPERDVDDAYHHLFAATTKRNSGAALSGDGRWSTFHRGTVAERLGPTGPCSSRTGTAGSSPKLILMTSDTMAPMTHDSRQWLRTAAAYCWPGWLRFTSVSASESAAAVTWGPHTRSHRTWGTSHIDNTLLHPLRGGPASSDSVNVCIGLQVSHPSTQANARLTSAPEKQTDCSFSTPMGVIEVSMERRRNETVGETGVLRENSSTSSIVRYDSHMQKSGSDLGVVGTSLCPGDGTLRHVLGNEFERLTGVLHAKAGDDDVDEGYDEDEDEGQVVEDERGALVHLPVDVEAADDEEDDADADLRGSRTQQTQLVTANTTATH</sequence>
<feature type="region of interest" description="Disordered" evidence="1">
    <location>
        <begin position="385"/>
        <end position="432"/>
    </location>
</feature>
<feature type="compositionally biased region" description="Basic and acidic residues" evidence="1">
    <location>
        <begin position="420"/>
        <end position="432"/>
    </location>
</feature>
<accession>A0ABQ9HX82</accession>
<protein>
    <submittedName>
        <fullName evidence="2">Uncharacterized protein</fullName>
    </submittedName>
</protein>
<evidence type="ECO:0000313" key="2">
    <source>
        <dbReference type="EMBL" id="KAJ8888979.1"/>
    </source>
</evidence>
<gene>
    <name evidence="2" type="ORF">PR048_008473</name>
</gene>
<feature type="region of interest" description="Disordered" evidence="1">
    <location>
        <begin position="739"/>
        <end position="777"/>
    </location>
</feature>
<reference evidence="2 3" key="1">
    <citation type="submission" date="2023-02" db="EMBL/GenBank/DDBJ databases">
        <title>LHISI_Scaffold_Assembly.</title>
        <authorList>
            <person name="Stuart O.P."/>
            <person name="Cleave R."/>
            <person name="Magrath M.J.L."/>
            <person name="Mikheyev A.S."/>
        </authorList>
    </citation>
    <scope>NUCLEOTIDE SEQUENCE [LARGE SCALE GENOMIC DNA]</scope>
    <source>
        <strain evidence="2">Daus_M_001</strain>
        <tissue evidence="2">Leg muscle</tissue>
    </source>
</reference>
<keyword evidence="3" id="KW-1185">Reference proteome</keyword>
<organism evidence="2 3">
    <name type="scientific">Dryococelus australis</name>
    <dbReference type="NCBI Taxonomy" id="614101"/>
    <lineage>
        <taxon>Eukaryota</taxon>
        <taxon>Metazoa</taxon>
        <taxon>Ecdysozoa</taxon>
        <taxon>Arthropoda</taxon>
        <taxon>Hexapoda</taxon>
        <taxon>Insecta</taxon>
        <taxon>Pterygota</taxon>
        <taxon>Neoptera</taxon>
        <taxon>Polyneoptera</taxon>
        <taxon>Phasmatodea</taxon>
        <taxon>Verophasmatodea</taxon>
        <taxon>Anareolatae</taxon>
        <taxon>Phasmatidae</taxon>
        <taxon>Eurycanthinae</taxon>
        <taxon>Dryococelus</taxon>
    </lineage>
</organism>
<proteinExistence type="predicted"/>
<evidence type="ECO:0000256" key="1">
    <source>
        <dbReference type="SAM" id="MobiDB-lite"/>
    </source>
</evidence>
<feature type="compositionally biased region" description="Polar residues" evidence="1">
    <location>
        <begin position="761"/>
        <end position="777"/>
    </location>
</feature>
<evidence type="ECO:0000313" key="3">
    <source>
        <dbReference type="Proteomes" id="UP001159363"/>
    </source>
</evidence>
<dbReference type="Proteomes" id="UP001159363">
    <property type="component" value="Chromosome 3"/>
</dbReference>
<feature type="compositionally biased region" description="Acidic residues" evidence="1">
    <location>
        <begin position="745"/>
        <end position="755"/>
    </location>
</feature>
<comment type="caution">
    <text evidence="2">The sequence shown here is derived from an EMBL/GenBank/DDBJ whole genome shotgun (WGS) entry which is preliminary data.</text>
</comment>